<reference evidence="2" key="1">
    <citation type="journal article" date="2022" name="Cell">
        <title>Design, construction, and in vivo augmentation of a complex gut microbiome.</title>
        <authorList>
            <person name="Cheng A.G."/>
            <person name="Ho P.Y."/>
            <person name="Aranda-Diaz A."/>
            <person name="Jain S."/>
            <person name="Yu F.B."/>
            <person name="Meng X."/>
            <person name="Wang M."/>
            <person name="Iakiviak M."/>
            <person name="Nagashima K."/>
            <person name="Zhao A."/>
            <person name="Murugkar P."/>
            <person name="Patil A."/>
            <person name="Atabakhsh K."/>
            <person name="Weakley A."/>
            <person name="Yan J."/>
            <person name="Brumbaugh A.R."/>
            <person name="Higginbottom S."/>
            <person name="Dimas A."/>
            <person name="Shiver A.L."/>
            <person name="Deutschbauer A."/>
            <person name="Neff N."/>
            <person name="Sonnenburg J.L."/>
            <person name="Huang K.C."/>
            <person name="Fischbach M.A."/>
        </authorList>
    </citation>
    <scope>NUCLEOTIDE SEQUENCE</scope>
    <source>
        <strain evidence="2">DSM 19829</strain>
    </source>
</reference>
<dbReference type="Pfam" id="PF01208">
    <property type="entry name" value="URO-D"/>
    <property type="match status" value="1"/>
</dbReference>
<name>A0ABY5VCM3_9FIRM</name>
<keyword evidence="3" id="KW-1185">Reference proteome</keyword>
<dbReference type="InterPro" id="IPR038071">
    <property type="entry name" value="UROD/MetE-like_sf"/>
</dbReference>
<dbReference type="EMBL" id="CP102290">
    <property type="protein sequence ID" value="UWP57913.1"/>
    <property type="molecule type" value="Genomic_DNA"/>
</dbReference>
<organism evidence="2 3">
    <name type="scientific">Ruminococcus gauvreauii</name>
    <dbReference type="NCBI Taxonomy" id="438033"/>
    <lineage>
        <taxon>Bacteria</taxon>
        <taxon>Bacillati</taxon>
        <taxon>Bacillota</taxon>
        <taxon>Clostridia</taxon>
        <taxon>Eubacteriales</taxon>
        <taxon>Oscillospiraceae</taxon>
        <taxon>Ruminococcus</taxon>
    </lineage>
</organism>
<dbReference type="PANTHER" id="PTHR47099">
    <property type="entry name" value="METHYLCOBAMIDE:COM METHYLTRANSFERASE MTBA"/>
    <property type="match status" value="1"/>
</dbReference>
<dbReference type="Gene3D" id="3.20.20.210">
    <property type="match status" value="1"/>
</dbReference>
<accession>A0ABY5VCM3</accession>
<dbReference type="InterPro" id="IPR052024">
    <property type="entry name" value="Methanogen_methyltrans"/>
</dbReference>
<protein>
    <recommendedName>
        <fullName evidence="1">Uroporphyrinogen decarboxylase (URO-D) domain-containing protein</fullName>
    </recommendedName>
</protein>
<dbReference type="Proteomes" id="UP001060164">
    <property type="component" value="Chromosome"/>
</dbReference>
<evidence type="ECO:0000313" key="3">
    <source>
        <dbReference type="Proteomes" id="UP001060164"/>
    </source>
</evidence>
<sequence>MTSKERVIMALRHEEADRVPLDIGGFNNTCMHEVIEREVKQKLNLEDHGYMIKARSQGIVVPDQSIVDYFGVDTCSIYINETKPWTDNGDGTFTDMWGIGYSMNPDNYYYNRINHPLEDAEEIDDLDDYVLPEPTPYMLDGLSERLDENKDKCCILEGLEEPMFGMPSWLRRNDNFYADLVADPDLCDALLGKLLDYFKKMIKYIMDPLGDRIDIVKVADDLGAQNALLLSPETYRERIKPFQAELYQYIKGNWHKPIILHSCGAIRPILGDLIEIGVDAINPVQVSAAGMVPAELKAEFGGKITFWGGGCDTQHVLNMGTPDDVRRMVEENLKTFKPGGGYVFCQVHNIQPGVPYDNLMTMYDTYYKYCKY</sequence>
<gene>
    <name evidence="2" type="ORF">NQ502_10915</name>
</gene>
<dbReference type="SUPFAM" id="SSF51726">
    <property type="entry name" value="UROD/MetE-like"/>
    <property type="match status" value="1"/>
</dbReference>
<dbReference type="PANTHER" id="PTHR47099:SF1">
    <property type="entry name" value="METHYLCOBAMIDE:COM METHYLTRANSFERASE MTBA"/>
    <property type="match status" value="1"/>
</dbReference>
<proteinExistence type="predicted"/>
<feature type="domain" description="Uroporphyrinogen decarboxylase (URO-D)" evidence="1">
    <location>
        <begin position="98"/>
        <end position="368"/>
    </location>
</feature>
<evidence type="ECO:0000259" key="1">
    <source>
        <dbReference type="Pfam" id="PF01208"/>
    </source>
</evidence>
<dbReference type="RefSeq" id="WP_028528414.1">
    <property type="nucleotide sequence ID" value="NZ_CABLBR010000011.1"/>
</dbReference>
<evidence type="ECO:0000313" key="2">
    <source>
        <dbReference type="EMBL" id="UWP57913.1"/>
    </source>
</evidence>
<dbReference type="InterPro" id="IPR000257">
    <property type="entry name" value="Uroporphyrinogen_deCOase"/>
</dbReference>